<organism evidence="1 2">
    <name type="scientific">Pristionchus pacificus</name>
    <name type="common">Parasitic nematode worm</name>
    <dbReference type="NCBI Taxonomy" id="54126"/>
    <lineage>
        <taxon>Eukaryota</taxon>
        <taxon>Metazoa</taxon>
        <taxon>Ecdysozoa</taxon>
        <taxon>Nematoda</taxon>
        <taxon>Chromadorea</taxon>
        <taxon>Rhabditida</taxon>
        <taxon>Rhabditina</taxon>
        <taxon>Diplogasteromorpha</taxon>
        <taxon>Diplogasteroidea</taxon>
        <taxon>Neodiplogasteridae</taxon>
        <taxon>Pristionchus</taxon>
    </lineage>
</organism>
<accession>A0A8R1U397</accession>
<reference evidence="2" key="1">
    <citation type="journal article" date="2008" name="Nat. Genet.">
        <title>The Pristionchus pacificus genome provides a unique perspective on nematode lifestyle and parasitism.</title>
        <authorList>
            <person name="Dieterich C."/>
            <person name="Clifton S.W."/>
            <person name="Schuster L.N."/>
            <person name="Chinwalla A."/>
            <person name="Delehaunty K."/>
            <person name="Dinkelacker I."/>
            <person name="Fulton L."/>
            <person name="Fulton R."/>
            <person name="Godfrey J."/>
            <person name="Minx P."/>
            <person name="Mitreva M."/>
            <person name="Roeseler W."/>
            <person name="Tian H."/>
            <person name="Witte H."/>
            <person name="Yang S.P."/>
            <person name="Wilson R.K."/>
            <person name="Sommer R.J."/>
        </authorList>
    </citation>
    <scope>NUCLEOTIDE SEQUENCE [LARGE SCALE GENOMIC DNA]</scope>
    <source>
        <strain evidence="2">PS312</strain>
    </source>
</reference>
<keyword evidence="2" id="KW-1185">Reference proteome</keyword>
<dbReference type="Proteomes" id="UP000005239">
    <property type="component" value="Unassembled WGS sequence"/>
</dbReference>
<dbReference type="AlphaFoldDB" id="A0A2A6CIG9"/>
<dbReference type="EnsemblMetazoa" id="PPA01803.1">
    <property type="protein sequence ID" value="PPA01803.1"/>
    <property type="gene ID" value="WBGene00091357"/>
</dbReference>
<name>A0A2A6CIG9_PRIPA</name>
<gene>
    <name evidence="1" type="primary">WBGene00091357</name>
</gene>
<proteinExistence type="predicted"/>
<sequence>MSYGPSVVMIVCSMYSMATRVPVRPERGRDYGRLRYVLTDSGRAVDDGGALGETGVTQHAQSGEGGQGHSTIRPDEMITLHEVAQHHNVADLLLSCSAVGSSGLRPLIDRSSAKDQRSPLPYTPFCTPDPMVPHGYGVILFQCTSMDTVPGYQSLATELLGDGQAVRQFRRVRVHCKERGAVDGGTGTVAQTTVAYSIPGGAAGEGGSTLVTASAFVTASALSRYALPVLVVGHRLLSPPASSSILVFILAHLLSTSQRPLTRLH</sequence>
<evidence type="ECO:0000313" key="1">
    <source>
        <dbReference type="EnsemblMetazoa" id="PPA01803.1"/>
    </source>
</evidence>
<accession>A0A2A6CIG9</accession>
<reference evidence="1" key="2">
    <citation type="submission" date="2022-06" db="UniProtKB">
        <authorList>
            <consortium name="EnsemblMetazoa"/>
        </authorList>
    </citation>
    <scope>IDENTIFICATION</scope>
    <source>
        <strain evidence="1">PS312</strain>
    </source>
</reference>
<protein>
    <submittedName>
        <fullName evidence="1">Uncharacterized protein</fullName>
    </submittedName>
</protein>
<evidence type="ECO:0000313" key="2">
    <source>
        <dbReference type="Proteomes" id="UP000005239"/>
    </source>
</evidence>